<dbReference type="Proteomes" id="UP000694389">
    <property type="component" value="Unassembled WGS sequence"/>
</dbReference>
<sequence length="548" mass="60579">MLTEKKISIGAITVSLFILIVTFLSPCKNGCYRSVPFYTFLVVMKEMYTAVDLILCSAVDAAIAALICTSFFNPQSMGIGGGSIFTVMESSGKVTTINSRETVPRNVKSDLLDLCPDEASKTSTGKWIGVPGELRGYVEAHRRFGKLSWAELFKGTLELVKDGIPLRYERHPLFSQISNISLFYIKVIFSFCVSCRKLYSDKNGMLLKTNDIVKFEKLIETLKIIADKGADAFYNGAIANNLVRDINEAGGNITEEDLKEYKVSVTDAWVVPLGEYQMYIPPPPAGGITLSFVLNVLKGFHFDSNSLEGENKTLTYHRYIESLKYANGLKKDIRDPKFMAKTFITDSFADDIRSFIGDESQYYHKPPYMDSVGTSHVSVVTKDGSAVSVTSTINYVFGSRILSPSTGVILNNQLADFCQRVNKFSRGEQPPSSMAPIVLKSKSKLLVIGGSGRLQRIVLFLFQALMNHLWFGKSLKEAIDAPVVFVNSSNTVEFENGFDKDVIKALKALGHKQKAQGTYYSVVNAVELENGCIIAESDKRKKGKAAGF</sequence>
<reference evidence="5" key="2">
    <citation type="submission" date="2025-09" db="UniProtKB">
        <authorList>
            <consortium name="Ensembl"/>
        </authorList>
    </citation>
    <scope>IDENTIFICATION</scope>
</reference>
<dbReference type="Gene3D" id="1.10.246.130">
    <property type="match status" value="1"/>
</dbReference>
<dbReference type="PROSITE" id="PS00462">
    <property type="entry name" value="G_GLU_TRANSPEPTIDASE"/>
    <property type="match status" value="1"/>
</dbReference>
<evidence type="ECO:0008006" key="7">
    <source>
        <dbReference type="Google" id="ProtNLM"/>
    </source>
</evidence>
<dbReference type="InterPro" id="IPR029055">
    <property type="entry name" value="Ntn_hydrolases_N"/>
</dbReference>
<feature type="binding site" evidence="3">
    <location>
        <position position="100"/>
    </location>
    <ligand>
        <name>L-glutamate</name>
        <dbReference type="ChEBI" id="CHEBI:29985"/>
    </ligand>
</feature>
<dbReference type="GO" id="GO:0005886">
    <property type="term" value="C:plasma membrane"/>
    <property type="evidence" value="ECO:0007669"/>
    <property type="project" value="TreeGrafter"/>
</dbReference>
<dbReference type="PANTHER" id="PTHR11686">
    <property type="entry name" value="GAMMA GLUTAMYL TRANSPEPTIDASE"/>
    <property type="match status" value="1"/>
</dbReference>
<dbReference type="PRINTS" id="PR01210">
    <property type="entry name" value="GGTRANSPTASE"/>
</dbReference>
<dbReference type="GO" id="GO:0006954">
    <property type="term" value="P:inflammatory response"/>
    <property type="evidence" value="ECO:0007669"/>
    <property type="project" value="TreeGrafter"/>
</dbReference>
<name>A0A8P4GJL1_DICLA</name>
<dbReference type="GeneTree" id="ENSGT00940000155794"/>
<feature type="binding site" evidence="3">
    <location>
        <position position="416"/>
    </location>
    <ligand>
        <name>L-glutamate</name>
        <dbReference type="ChEBI" id="CHEBI:29985"/>
    </ligand>
</feature>
<evidence type="ECO:0000256" key="3">
    <source>
        <dbReference type="PIRSR" id="PIRSR600101-2"/>
    </source>
</evidence>
<dbReference type="SUPFAM" id="SSF56235">
    <property type="entry name" value="N-terminal nucleophile aminohydrolases (Ntn hydrolases)"/>
    <property type="match status" value="1"/>
</dbReference>
<dbReference type="PANTHER" id="PTHR11686:SF19">
    <property type="entry name" value="GLUTATHIONE HYDROLASE 5 PROENZYME"/>
    <property type="match status" value="1"/>
</dbReference>
<keyword evidence="4" id="KW-0812">Transmembrane</keyword>
<accession>A0A8P4GJL1</accession>
<dbReference type="InterPro" id="IPR043137">
    <property type="entry name" value="GGT_ssub_C"/>
</dbReference>
<evidence type="ECO:0000256" key="4">
    <source>
        <dbReference type="SAM" id="Phobius"/>
    </source>
</evidence>
<feature type="binding site" evidence="3">
    <location>
        <begin position="392"/>
        <end position="394"/>
    </location>
    <ligand>
        <name>L-glutamate</name>
        <dbReference type="ChEBI" id="CHEBI:29985"/>
    </ligand>
</feature>
<comment type="similarity">
    <text evidence="1">Belongs to the gamma-glutamyltransferase family.</text>
</comment>
<dbReference type="FunFam" id="1.10.246.130:FF:000001">
    <property type="entry name" value="Gamma-glutamyltransferase 5 isoform 1"/>
    <property type="match status" value="1"/>
</dbReference>
<evidence type="ECO:0000256" key="2">
    <source>
        <dbReference type="PIRSR" id="PIRSR600101-1"/>
    </source>
</evidence>
<dbReference type="GO" id="GO:0006751">
    <property type="term" value="P:glutathione catabolic process"/>
    <property type="evidence" value="ECO:0007669"/>
    <property type="project" value="InterPro"/>
</dbReference>
<reference evidence="5" key="1">
    <citation type="submission" date="2025-08" db="UniProtKB">
        <authorList>
            <consortium name="Ensembl"/>
        </authorList>
    </citation>
    <scope>IDENTIFICATION</scope>
</reference>
<feature type="transmembrane region" description="Helical" evidence="4">
    <location>
        <begin position="7"/>
        <end position="25"/>
    </location>
</feature>
<dbReference type="AlphaFoldDB" id="A0A8P4GJL1"/>
<keyword evidence="4" id="KW-1133">Transmembrane helix</keyword>
<dbReference type="Pfam" id="PF01019">
    <property type="entry name" value="G_glu_transpept"/>
    <property type="match status" value="1"/>
</dbReference>
<dbReference type="InterPro" id="IPR055262">
    <property type="entry name" value="GGT_CS"/>
</dbReference>
<protein>
    <recommendedName>
        <fullName evidence="7">Gamma-glutamyltransferase 5</fullName>
    </recommendedName>
</protein>
<feature type="binding site" evidence="3">
    <location>
        <begin position="432"/>
        <end position="433"/>
    </location>
    <ligand>
        <name>L-glutamate</name>
        <dbReference type="ChEBI" id="CHEBI:29985"/>
    </ligand>
</feature>
<dbReference type="GO" id="GO:1901750">
    <property type="term" value="P:leukotriene D4 biosynthetic process"/>
    <property type="evidence" value="ECO:0007669"/>
    <property type="project" value="TreeGrafter"/>
</dbReference>
<dbReference type="Gene3D" id="3.60.20.40">
    <property type="match status" value="1"/>
</dbReference>
<organism evidence="5 6">
    <name type="scientific">Dicentrarchus labrax</name>
    <name type="common">European seabass</name>
    <name type="synonym">Morone labrax</name>
    <dbReference type="NCBI Taxonomy" id="13489"/>
    <lineage>
        <taxon>Eukaryota</taxon>
        <taxon>Metazoa</taxon>
        <taxon>Chordata</taxon>
        <taxon>Craniata</taxon>
        <taxon>Vertebrata</taxon>
        <taxon>Euteleostomi</taxon>
        <taxon>Actinopterygii</taxon>
        <taxon>Neopterygii</taxon>
        <taxon>Teleostei</taxon>
        <taxon>Neoteleostei</taxon>
        <taxon>Acanthomorphata</taxon>
        <taxon>Eupercaria</taxon>
        <taxon>Moronidae</taxon>
        <taxon>Dicentrarchus</taxon>
    </lineage>
</organism>
<evidence type="ECO:0000256" key="1">
    <source>
        <dbReference type="ARBA" id="ARBA00009381"/>
    </source>
</evidence>
<dbReference type="GO" id="GO:0002951">
    <property type="term" value="F:leukotriene-C(4) hydrolase"/>
    <property type="evidence" value="ECO:0007669"/>
    <property type="project" value="TreeGrafter"/>
</dbReference>
<dbReference type="GO" id="GO:0036374">
    <property type="term" value="F:glutathione hydrolase activity"/>
    <property type="evidence" value="ECO:0007669"/>
    <property type="project" value="InterPro"/>
</dbReference>
<keyword evidence="4" id="KW-0472">Membrane</keyword>
<evidence type="ECO:0000313" key="5">
    <source>
        <dbReference type="Ensembl" id="ENSDLAP00005082419.1"/>
    </source>
</evidence>
<dbReference type="InterPro" id="IPR043138">
    <property type="entry name" value="GGT_lsub"/>
</dbReference>
<evidence type="ECO:0000313" key="6">
    <source>
        <dbReference type="Proteomes" id="UP000694389"/>
    </source>
</evidence>
<feature type="active site" description="Nucleophile" evidence="2">
    <location>
        <position position="374"/>
    </location>
</feature>
<keyword evidence="6" id="KW-1185">Reference proteome</keyword>
<proteinExistence type="inferred from homology"/>
<dbReference type="InterPro" id="IPR000101">
    <property type="entry name" value="GGT_peptidase"/>
</dbReference>
<dbReference type="Ensembl" id="ENSDLAT00005070288.1">
    <property type="protein sequence ID" value="ENSDLAP00005082419.1"/>
    <property type="gene ID" value="ENSDLAG00005003342.2"/>
</dbReference>